<gene>
    <name evidence="1" type="ORF">SH601_14225</name>
</gene>
<keyword evidence="2" id="KW-1185">Reference proteome</keyword>
<organism evidence="1 2">
    <name type="scientific">Gracilibacillus pellucidus</name>
    <dbReference type="NCBI Taxonomy" id="3095368"/>
    <lineage>
        <taxon>Bacteria</taxon>
        <taxon>Bacillati</taxon>
        <taxon>Bacillota</taxon>
        <taxon>Bacilli</taxon>
        <taxon>Bacillales</taxon>
        <taxon>Bacillaceae</taxon>
        <taxon>Gracilibacillus</taxon>
    </lineage>
</organism>
<reference evidence="1" key="1">
    <citation type="submission" date="2023-11" db="EMBL/GenBank/DDBJ databases">
        <title>Gracilibacillus pellucida a moderately halophilic bacterium isolated from saline soil in Xinjiang province.</title>
        <authorList>
            <person name="Zhang Z."/>
            <person name="Tan F."/>
            <person name="Wang Y."/>
            <person name="Xia M."/>
        </authorList>
    </citation>
    <scope>NUCLEOTIDE SEQUENCE</scope>
    <source>
        <strain evidence="1">S3-1-1</strain>
    </source>
</reference>
<proteinExistence type="predicted"/>
<sequence length="143" mass="16298">MKRNFKVVISFLLLVPLFFSFNSLETSAATWSNWQTVSGSCKVRVSTDYSTYTSRANSIDVQAQSSNCSRMDYYVDVWGIDSTGYDFMIDSISQQTGYFSYLTPVKKLSLSKLNYSTKAKVRVLVRGPKGNVDVWSKNIMIYR</sequence>
<dbReference type="Proteomes" id="UP001277972">
    <property type="component" value="Unassembled WGS sequence"/>
</dbReference>
<evidence type="ECO:0000313" key="2">
    <source>
        <dbReference type="Proteomes" id="UP001277972"/>
    </source>
</evidence>
<comment type="caution">
    <text evidence="1">The sequence shown here is derived from an EMBL/GenBank/DDBJ whole genome shotgun (WGS) entry which is preliminary data.</text>
</comment>
<name>A0ACC6M847_9BACI</name>
<evidence type="ECO:0000313" key="1">
    <source>
        <dbReference type="EMBL" id="MDX8047145.1"/>
    </source>
</evidence>
<protein>
    <submittedName>
        <fullName evidence="1">Uncharacterized protein</fullName>
    </submittedName>
</protein>
<dbReference type="EMBL" id="JAWZSR010000009">
    <property type="protein sequence ID" value="MDX8047145.1"/>
    <property type="molecule type" value="Genomic_DNA"/>
</dbReference>
<accession>A0ACC6M847</accession>